<accession>A0A8J5U703</accession>
<name>A0A8J5U703_FUSOX</name>
<evidence type="ECO:0000313" key="2">
    <source>
        <dbReference type="EMBL" id="KAG7413046.1"/>
    </source>
</evidence>
<evidence type="ECO:0000313" key="3">
    <source>
        <dbReference type="Proteomes" id="UP000694050"/>
    </source>
</evidence>
<organism evidence="2 3">
    <name type="scientific">Fusarium oxysporum f. sp. rapae</name>
    <dbReference type="NCBI Taxonomy" id="485398"/>
    <lineage>
        <taxon>Eukaryota</taxon>
        <taxon>Fungi</taxon>
        <taxon>Dikarya</taxon>
        <taxon>Ascomycota</taxon>
        <taxon>Pezizomycotina</taxon>
        <taxon>Sordariomycetes</taxon>
        <taxon>Hypocreomycetidae</taxon>
        <taxon>Hypocreales</taxon>
        <taxon>Nectriaceae</taxon>
        <taxon>Fusarium</taxon>
        <taxon>Fusarium oxysporum species complex</taxon>
    </lineage>
</organism>
<keyword evidence="1" id="KW-1133">Transmembrane helix</keyword>
<reference evidence="2" key="1">
    <citation type="submission" date="2021-04" db="EMBL/GenBank/DDBJ databases">
        <title>First draft genome resource for Brassicaceae pathogens Fusarium oxysporum f. sp. raphani and Fusarium oxysporum f. sp. rapae.</title>
        <authorList>
            <person name="Asai S."/>
        </authorList>
    </citation>
    <scope>NUCLEOTIDE SEQUENCE</scope>
    <source>
        <strain evidence="2">Tf1208</strain>
    </source>
</reference>
<gene>
    <name evidence="2" type="ORF">Forpe1208_v009618</name>
</gene>
<keyword evidence="1" id="KW-0472">Membrane</keyword>
<sequence>MALSLDSVVFGDMFLVSSTTIAIFIFILISIITVARLILLVLTSFFPVRAFNLLLKKSNQIEYMTHHGSFIASVS</sequence>
<feature type="transmembrane region" description="Helical" evidence="1">
    <location>
        <begin position="20"/>
        <end position="48"/>
    </location>
</feature>
<dbReference type="Proteomes" id="UP000694050">
    <property type="component" value="Unassembled WGS sequence"/>
</dbReference>
<evidence type="ECO:0000256" key="1">
    <source>
        <dbReference type="SAM" id="Phobius"/>
    </source>
</evidence>
<proteinExistence type="predicted"/>
<protein>
    <submittedName>
        <fullName evidence="2">Uncharacterized protein</fullName>
    </submittedName>
</protein>
<dbReference type="AlphaFoldDB" id="A0A8J5U703"/>
<dbReference type="EMBL" id="JAELUQ010000006">
    <property type="protein sequence ID" value="KAG7413046.1"/>
    <property type="molecule type" value="Genomic_DNA"/>
</dbReference>
<keyword evidence="1" id="KW-0812">Transmembrane</keyword>
<comment type="caution">
    <text evidence="2">The sequence shown here is derived from an EMBL/GenBank/DDBJ whole genome shotgun (WGS) entry which is preliminary data.</text>
</comment>